<keyword evidence="10" id="KW-1133">Transmembrane helix</keyword>
<evidence type="ECO:0000256" key="7">
    <source>
        <dbReference type="ARBA" id="ARBA00022692"/>
    </source>
</evidence>
<keyword evidence="9" id="KW-0735">Signal-anchor</keyword>
<gene>
    <name evidence="14" type="ORF">A2918_02055</name>
</gene>
<evidence type="ECO:0000256" key="12">
    <source>
        <dbReference type="ARBA" id="ARBA00045097"/>
    </source>
</evidence>
<dbReference type="CDD" id="cd04188">
    <property type="entry name" value="DPG_synthase"/>
    <property type="match status" value="1"/>
</dbReference>
<dbReference type="EC" id="2.4.1.117" evidence="4"/>
<dbReference type="InterPro" id="IPR035518">
    <property type="entry name" value="DPG_synthase"/>
</dbReference>
<dbReference type="AlphaFoldDB" id="A0A1F8GAW3"/>
<evidence type="ECO:0000256" key="8">
    <source>
        <dbReference type="ARBA" id="ARBA00022824"/>
    </source>
</evidence>
<dbReference type="InterPro" id="IPR029044">
    <property type="entry name" value="Nucleotide-diphossugar_trans"/>
</dbReference>
<evidence type="ECO:0000256" key="3">
    <source>
        <dbReference type="ARBA" id="ARBA00006739"/>
    </source>
</evidence>
<dbReference type="SUPFAM" id="SSF53448">
    <property type="entry name" value="Nucleotide-diphospho-sugar transferases"/>
    <property type="match status" value="1"/>
</dbReference>
<accession>A0A1F8GAW3</accession>
<evidence type="ECO:0000256" key="10">
    <source>
        <dbReference type="ARBA" id="ARBA00022989"/>
    </source>
</evidence>
<dbReference type="Pfam" id="PF00535">
    <property type="entry name" value="Glycos_transf_2"/>
    <property type="match status" value="1"/>
</dbReference>
<sequence length="239" mass="27092">MFLSVIIPAYNEEKNIEKTIRPIFCYLKDKNIDHEILVVTDGSKDKTNDIVRLLKTELSTLQLLDYEINRGKGYAVKQGMTKASGDLRLFTDADNSTSMDHLEKFIPYISEGYSVVIGSIAISGHKVAAGSEPAWRRLFGKMGNLFIQIMAVPGINDTQRGFKLFTAEAAEKIFPKLTIERWGFDVEVLALARKFGYKIKEVPVDWKNAAESHVGLKAYFQVLMETVKIRWNLMTGKYD</sequence>
<dbReference type="PANTHER" id="PTHR10859:SF91">
    <property type="entry name" value="DOLICHYL-PHOSPHATE BETA-GLUCOSYLTRANSFERASE"/>
    <property type="match status" value="1"/>
</dbReference>
<comment type="caution">
    <text evidence="14">The sequence shown here is derived from an EMBL/GenBank/DDBJ whole genome shotgun (WGS) entry which is preliminary data.</text>
</comment>
<keyword evidence="7" id="KW-0812">Transmembrane</keyword>
<dbReference type="Proteomes" id="UP000178227">
    <property type="component" value="Unassembled WGS sequence"/>
</dbReference>
<organism evidence="14 15">
    <name type="scientific">Candidatus Yanofskybacteria bacterium RIFCSPLOWO2_01_FULL_42_49</name>
    <dbReference type="NCBI Taxonomy" id="1802694"/>
    <lineage>
        <taxon>Bacteria</taxon>
        <taxon>Candidatus Yanofskyibacteriota</taxon>
    </lineage>
</organism>
<comment type="pathway">
    <text evidence="2">Protein modification; protein glycosylation.</text>
</comment>
<evidence type="ECO:0000256" key="1">
    <source>
        <dbReference type="ARBA" id="ARBA00004389"/>
    </source>
</evidence>
<evidence type="ECO:0000259" key="13">
    <source>
        <dbReference type="Pfam" id="PF00535"/>
    </source>
</evidence>
<proteinExistence type="inferred from homology"/>
<dbReference type="GO" id="GO:0006487">
    <property type="term" value="P:protein N-linked glycosylation"/>
    <property type="evidence" value="ECO:0007669"/>
    <property type="project" value="TreeGrafter"/>
</dbReference>
<dbReference type="GO" id="GO:0004581">
    <property type="term" value="F:dolichyl-phosphate beta-glucosyltransferase activity"/>
    <property type="evidence" value="ECO:0007669"/>
    <property type="project" value="UniProtKB-EC"/>
</dbReference>
<keyword evidence="8" id="KW-0256">Endoplasmic reticulum</keyword>
<evidence type="ECO:0000256" key="4">
    <source>
        <dbReference type="ARBA" id="ARBA00012583"/>
    </source>
</evidence>
<keyword evidence="6" id="KW-0808">Transferase</keyword>
<dbReference type="InterPro" id="IPR001173">
    <property type="entry name" value="Glyco_trans_2-like"/>
</dbReference>
<dbReference type="Gene3D" id="3.90.550.10">
    <property type="entry name" value="Spore Coat Polysaccharide Biosynthesis Protein SpsA, Chain A"/>
    <property type="match status" value="1"/>
</dbReference>
<evidence type="ECO:0000256" key="11">
    <source>
        <dbReference type="ARBA" id="ARBA00023136"/>
    </source>
</evidence>
<evidence type="ECO:0000313" key="15">
    <source>
        <dbReference type="Proteomes" id="UP000178227"/>
    </source>
</evidence>
<comment type="catalytic activity">
    <reaction evidence="12">
        <text>a di-trans,poly-cis-dolichyl phosphate + UDP-alpha-D-glucose = a di-trans,poly-cis-dolichyl beta-D-glucosyl phosphate + UDP</text>
        <dbReference type="Rhea" id="RHEA:15401"/>
        <dbReference type="Rhea" id="RHEA-COMP:19498"/>
        <dbReference type="Rhea" id="RHEA-COMP:19502"/>
        <dbReference type="ChEBI" id="CHEBI:57525"/>
        <dbReference type="ChEBI" id="CHEBI:57683"/>
        <dbReference type="ChEBI" id="CHEBI:58223"/>
        <dbReference type="ChEBI" id="CHEBI:58885"/>
        <dbReference type="EC" id="2.4.1.117"/>
    </reaction>
    <physiologicalReaction direction="left-to-right" evidence="12">
        <dbReference type="Rhea" id="RHEA:15402"/>
    </physiologicalReaction>
</comment>
<evidence type="ECO:0000256" key="6">
    <source>
        <dbReference type="ARBA" id="ARBA00022679"/>
    </source>
</evidence>
<evidence type="ECO:0000256" key="2">
    <source>
        <dbReference type="ARBA" id="ARBA00004922"/>
    </source>
</evidence>
<dbReference type="EMBL" id="MGKI01000011">
    <property type="protein sequence ID" value="OGN22524.1"/>
    <property type="molecule type" value="Genomic_DNA"/>
</dbReference>
<dbReference type="STRING" id="1802694.A2918_02055"/>
<evidence type="ECO:0000313" key="14">
    <source>
        <dbReference type="EMBL" id="OGN22524.1"/>
    </source>
</evidence>
<reference evidence="14 15" key="1">
    <citation type="journal article" date="2016" name="Nat. Commun.">
        <title>Thousands of microbial genomes shed light on interconnected biogeochemical processes in an aquifer system.</title>
        <authorList>
            <person name="Anantharaman K."/>
            <person name="Brown C.T."/>
            <person name="Hug L.A."/>
            <person name="Sharon I."/>
            <person name="Castelle C.J."/>
            <person name="Probst A.J."/>
            <person name="Thomas B.C."/>
            <person name="Singh A."/>
            <person name="Wilkins M.J."/>
            <person name="Karaoz U."/>
            <person name="Brodie E.L."/>
            <person name="Williams K.H."/>
            <person name="Hubbard S.S."/>
            <person name="Banfield J.F."/>
        </authorList>
    </citation>
    <scope>NUCLEOTIDE SEQUENCE [LARGE SCALE GENOMIC DNA]</scope>
</reference>
<evidence type="ECO:0000256" key="5">
    <source>
        <dbReference type="ARBA" id="ARBA00022676"/>
    </source>
</evidence>
<comment type="subcellular location">
    <subcellularLocation>
        <location evidence="1">Endoplasmic reticulum membrane</location>
        <topology evidence="1">Single-pass membrane protein</topology>
    </subcellularLocation>
</comment>
<keyword evidence="11" id="KW-0472">Membrane</keyword>
<feature type="domain" description="Glycosyltransferase 2-like" evidence="13">
    <location>
        <begin position="4"/>
        <end position="173"/>
    </location>
</feature>
<comment type="similarity">
    <text evidence="3">Belongs to the glycosyltransferase 2 family.</text>
</comment>
<dbReference type="PANTHER" id="PTHR10859">
    <property type="entry name" value="GLYCOSYL TRANSFERASE"/>
    <property type="match status" value="1"/>
</dbReference>
<protein>
    <recommendedName>
        <fullName evidence="4">dolichyl-phosphate beta-glucosyltransferase</fullName>
        <ecNumber evidence="4">2.4.1.117</ecNumber>
    </recommendedName>
</protein>
<evidence type="ECO:0000256" key="9">
    <source>
        <dbReference type="ARBA" id="ARBA00022968"/>
    </source>
</evidence>
<keyword evidence="5" id="KW-0328">Glycosyltransferase</keyword>
<name>A0A1F8GAW3_9BACT</name>